<dbReference type="Proteomes" id="UP000037446">
    <property type="component" value="Unassembled WGS sequence"/>
</dbReference>
<accession>A0A0L1KH92</accession>
<comment type="caution">
    <text evidence="1">The sequence shown here is derived from an EMBL/GenBank/DDBJ whole genome shotgun (WGS) entry which is preliminary data.</text>
</comment>
<organism evidence="1 2">
    <name type="scientific">Qipengyuania citrea LAMA 915</name>
    <dbReference type="NCBI Taxonomy" id="1306953"/>
    <lineage>
        <taxon>Bacteria</taxon>
        <taxon>Pseudomonadati</taxon>
        <taxon>Pseudomonadota</taxon>
        <taxon>Alphaproteobacteria</taxon>
        <taxon>Sphingomonadales</taxon>
        <taxon>Erythrobacteraceae</taxon>
        <taxon>Qipengyuania</taxon>
    </lineage>
</organism>
<dbReference type="PATRIC" id="fig|1306953.7.peg.1888"/>
<gene>
    <name evidence="1" type="ORF">J121_1838</name>
</gene>
<dbReference type="InterPro" id="IPR003749">
    <property type="entry name" value="ThiS/MoaD-like"/>
</dbReference>
<proteinExistence type="predicted"/>
<protein>
    <submittedName>
        <fullName evidence="1">Molybdenum cofactor biosynthesis protein MoaD</fullName>
    </submittedName>
</protein>
<reference evidence="1" key="1">
    <citation type="submission" date="2015-02" db="EMBL/GenBank/DDBJ databases">
        <authorList>
            <person name="Chooi Y.-H."/>
        </authorList>
    </citation>
    <scope>NUCLEOTIDE SEQUENCE [LARGE SCALE GENOMIC DNA]</scope>
    <source>
        <strain evidence="1">LAMA 915</strain>
    </source>
</reference>
<dbReference type="InterPro" id="IPR016155">
    <property type="entry name" value="Mopterin_synth/thiamin_S_b"/>
</dbReference>
<sequence length="80" mass="8250">MGVRILFLGPLRDLAGQDECEVAAPLGWDGLLAAVNPAVAEQLREARVNLACAGKVLADKTQLSARDGDEVALLPPVSGG</sequence>
<dbReference type="InterPro" id="IPR012675">
    <property type="entry name" value="Beta-grasp_dom_sf"/>
</dbReference>
<dbReference type="EMBL" id="JYNE01000015">
    <property type="protein sequence ID" value="KNH03251.1"/>
    <property type="molecule type" value="Genomic_DNA"/>
</dbReference>
<dbReference type="Gene3D" id="3.10.20.30">
    <property type="match status" value="1"/>
</dbReference>
<evidence type="ECO:0000313" key="2">
    <source>
        <dbReference type="Proteomes" id="UP000037446"/>
    </source>
</evidence>
<dbReference type="RefSeq" id="WP_050599326.1">
    <property type="nucleotide sequence ID" value="NZ_JYNE01000015.1"/>
</dbReference>
<evidence type="ECO:0000313" key="1">
    <source>
        <dbReference type="EMBL" id="KNH03251.1"/>
    </source>
</evidence>
<dbReference type="SUPFAM" id="SSF54285">
    <property type="entry name" value="MoaD/ThiS"/>
    <property type="match status" value="1"/>
</dbReference>
<name>A0A0L1KH92_9SPHN</name>
<dbReference type="Pfam" id="PF02597">
    <property type="entry name" value="ThiS"/>
    <property type="match status" value="1"/>
</dbReference>
<dbReference type="AlphaFoldDB" id="A0A0L1KH92"/>
<dbReference type="STRING" id="1306953.J121_1838"/>